<keyword evidence="4" id="KW-1185">Reference proteome</keyword>
<organism evidence="2 5">
    <name type="scientific">Helicobacter cinaedi CCUG 18818 = ATCC BAA-847</name>
    <dbReference type="NCBI Taxonomy" id="537971"/>
    <lineage>
        <taxon>Bacteria</taxon>
        <taxon>Pseudomonadati</taxon>
        <taxon>Campylobacterota</taxon>
        <taxon>Epsilonproteobacteria</taxon>
        <taxon>Campylobacterales</taxon>
        <taxon>Helicobacteraceae</taxon>
        <taxon>Helicobacter</taxon>
    </lineage>
</organism>
<reference evidence="3" key="1">
    <citation type="submission" date="2008-08" db="EMBL/GenBank/DDBJ databases">
        <title>Annotation of Helicobacter cinaedi strain CCUG 18818.</title>
        <authorList>
            <consortium name="The Broad Institute Genome Sequencing Platform"/>
            <person name="Fox J.G."/>
            <person name="Shen Z."/>
            <person name="Charoenlap N."/>
            <person name="Schauer D.B."/>
            <person name="Ward D."/>
            <person name="Mehta T."/>
            <person name="Young S."/>
            <person name="Jaffe D."/>
            <person name="Gnerre S."/>
            <person name="Berlin A."/>
            <person name="Heiman D."/>
            <person name="Hepburn T."/>
            <person name="Shea T."/>
            <person name="Sykes S."/>
            <person name="Alvarado L."/>
            <person name="Kodira C."/>
            <person name="Borodovsky M."/>
            <person name="Lander E."/>
            <person name="Galagan J."/>
            <person name="Nusbaum C."/>
            <person name="Birren B."/>
        </authorList>
    </citation>
    <scope>NUCLEOTIDE SEQUENCE</scope>
    <source>
        <strain evidence="3">CCUG 18818</strain>
    </source>
</reference>
<evidence type="ECO:0000313" key="2">
    <source>
        <dbReference type="EMBL" id="BAM32722.1"/>
    </source>
</evidence>
<sequence length="111" mass="12955">MKRKLTILGIVILTLLMPFVINILNLIIIFSLEDSLEITNDSIPFIIHLIGLILLFIFLWIIFIKTKERYLADTYIAFICLIAVFIGLFFFAVWTQVYPHLSSYDRMINSP</sequence>
<feature type="transmembrane region" description="Helical" evidence="1">
    <location>
        <begin position="42"/>
        <end position="63"/>
    </location>
</feature>
<reference evidence="2 5" key="2">
    <citation type="journal article" date="2012" name="J. Bacteriol.">
        <title>Complete Genome Sequence of Helicobacter cinaedi Type Strain ATCC BAA-847.</title>
        <authorList>
            <person name="Miyoshi-Akiyama T."/>
            <person name="Takeshita N."/>
            <person name="Ohmagari N."/>
            <person name="Kirikae T."/>
        </authorList>
    </citation>
    <scope>NUCLEOTIDE SEQUENCE [LARGE SCALE GENOMIC DNA]</scope>
    <source>
        <strain evidence="2 5">ATCC BAA-847</strain>
    </source>
</reference>
<evidence type="ECO:0000313" key="4">
    <source>
        <dbReference type="Proteomes" id="UP000005755"/>
    </source>
</evidence>
<dbReference type="RefSeq" id="WP_002957578.1">
    <property type="nucleotide sequence ID" value="NC_020555.1"/>
</dbReference>
<dbReference type="AlphaFoldDB" id="A0AAI8MPK7"/>
<keyword evidence="1" id="KW-1133">Transmembrane helix</keyword>
<evidence type="ECO:0000313" key="3">
    <source>
        <dbReference type="EMBL" id="EFR47678.1"/>
    </source>
</evidence>
<evidence type="ECO:0000313" key="5">
    <source>
        <dbReference type="Proteomes" id="UP000006036"/>
    </source>
</evidence>
<dbReference type="KEGG" id="hcb:HCBAA847_1492"/>
<dbReference type="EMBL" id="AP012492">
    <property type="protein sequence ID" value="BAM32722.1"/>
    <property type="molecule type" value="Genomic_DNA"/>
</dbReference>
<feature type="transmembrane region" description="Helical" evidence="1">
    <location>
        <begin position="75"/>
        <end position="97"/>
    </location>
</feature>
<keyword evidence="1" id="KW-0472">Membrane</keyword>
<gene>
    <name evidence="2" type="ORF">HCBAA847_1492</name>
    <name evidence="3" type="ORF">HCCG_02227</name>
</gene>
<evidence type="ECO:0000256" key="1">
    <source>
        <dbReference type="SAM" id="Phobius"/>
    </source>
</evidence>
<reference evidence="2" key="3">
    <citation type="submission" date="2012-07" db="EMBL/GenBank/DDBJ databases">
        <authorList>
            <person name="Akiyama T."/>
            <person name="Takeshita N."/>
            <person name="Ohmagari N."/>
            <person name="Kirikae T."/>
        </authorList>
    </citation>
    <scope>NUCLEOTIDE SEQUENCE</scope>
    <source>
        <strain evidence="2">ATCC BAA-847</strain>
    </source>
</reference>
<keyword evidence="1" id="KW-0812">Transmembrane</keyword>
<protein>
    <submittedName>
        <fullName evidence="2">Uncharacterized protein</fullName>
    </submittedName>
</protein>
<name>A0AAI8MPK7_9HELI</name>
<proteinExistence type="predicted"/>
<accession>A0AAI8MPK7</accession>
<dbReference type="Proteomes" id="UP000005755">
    <property type="component" value="Unassembled WGS sequence"/>
</dbReference>
<reference evidence="4" key="4">
    <citation type="journal article" date="2014" name="Genome Announc.">
        <title>Draft genome sequences of six enterohepatic helicobacter species isolated from humans and one from rhesus macaques.</title>
        <authorList>
            <person name="Shen Z."/>
            <person name="Sheh A."/>
            <person name="Young S.K."/>
            <person name="Abouelliel A."/>
            <person name="Ward D.V."/>
            <person name="Earl A.M."/>
            <person name="Fox J.G."/>
        </authorList>
    </citation>
    <scope>NUCLEOTIDE SEQUENCE [LARGE SCALE GENOMIC DNA]</scope>
    <source>
        <strain evidence="4">CCUG 18818</strain>
    </source>
</reference>
<dbReference type="EMBL" id="DS990397">
    <property type="protein sequence ID" value="EFR47678.1"/>
    <property type="molecule type" value="Genomic_DNA"/>
</dbReference>
<dbReference type="Proteomes" id="UP000006036">
    <property type="component" value="Chromosome 1"/>
</dbReference>
<feature type="transmembrane region" description="Helical" evidence="1">
    <location>
        <begin position="7"/>
        <end position="30"/>
    </location>
</feature>